<dbReference type="Gene3D" id="2.60.40.1080">
    <property type="match status" value="3"/>
</dbReference>
<organism evidence="3 4">
    <name type="scientific">Heliobacterium mobile</name>
    <name type="common">Heliobacillus mobilis</name>
    <dbReference type="NCBI Taxonomy" id="28064"/>
    <lineage>
        <taxon>Bacteria</taxon>
        <taxon>Bacillati</taxon>
        <taxon>Bacillota</taxon>
        <taxon>Clostridia</taxon>
        <taxon>Eubacteriales</taxon>
        <taxon>Heliobacteriaceae</taxon>
        <taxon>Heliobacterium</taxon>
    </lineage>
</organism>
<dbReference type="PANTHER" id="PTHR23019:SF0">
    <property type="entry name" value="NUCLEAR PORE MEMBRANE GLYCOPROTEIN 210"/>
    <property type="match status" value="1"/>
</dbReference>
<feature type="domain" description="BIG2" evidence="2">
    <location>
        <begin position="145"/>
        <end position="220"/>
    </location>
</feature>
<dbReference type="Proteomes" id="UP000430670">
    <property type="component" value="Unassembled WGS sequence"/>
</dbReference>
<protein>
    <recommendedName>
        <fullName evidence="2">BIG2 domain-containing protein</fullName>
    </recommendedName>
</protein>
<dbReference type="EMBL" id="WNKU01000016">
    <property type="protein sequence ID" value="MTV49887.1"/>
    <property type="molecule type" value="Genomic_DNA"/>
</dbReference>
<keyword evidence="1" id="KW-0732">Signal</keyword>
<accession>A0A6I3SNR2</accession>
<proteinExistence type="predicted"/>
<evidence type="ECO:0000259" key="2">
    <source>
        <dbReference type="SMART" id="SM00635"/>
    </source>
</evidence>
<evidence type="ECO:0000256" key="1">
    <source>
        <dbReference type="SAM" id="SignalP"/>
    </source>
</evidence>
<dbReference type="SMART" id="SM00635">
    <property type="entry name" value="BID_2"/>
    <property type="match status" value="3"/>
</dbReference>
<reference evidence="3 4" key="1">
    <citation type="submission" date="2019-11" db="EMBL/GenBank/DDBJ databases">
        <title>Whole-genome sequence of a the green, strictly anaerobic photosynthetic bacterium Heliobacillus mobilis DSM 6151.</title>
        <authorList>
            <person name="Kyndt J.A."/>
            <person name="Meyer T.E."/>
        </authorList>
    </citation>
    <scope>NUCLEOTIDE SEQUENCE [LARGE SCALE GENOMIC DNA]</scope>
    <source>
        <strain evidence="3 4">DSM 6151</strain>
    </source>
</reference>
<comment type="caution">
    <text evidence="3">The sequence shown here is derived from an EMBL/GenBank/DDBJ whole genome shotgun (WGS) entry which is preliminary data.</text>
</comment>
<dbReference type="OrthoDB" id="1904974at2"/>
<feature type="signal peptide" evidence="1">
    <location>
        <begin position="1"/>
        <end position="27"/>
    </location>
</feature>
<dbReference type="InterPro" id="IPR003343">
    <property type="entry name" value="Big_2"/>
</dbReference>
<evidence type="ECO:0000313" key="3">
    <source>
        <dbReference type="EMBL" id="MTV49887.1"/>
    </source>
</evidence>
<keyword evidence="4" id="KW-1185">Reference proteome</keyword>
<evidence type="ECO:0000313" key="4">
    <source>
        <dbReference type="Proteomes" id="UP000430670"/>
    </source>
</evidence>
<dbReference type="AlphaFoldDB" id="A0A6I3SNR2"/>
<dbReference type="PANTHER" id="PTHR23019">
    <property type="entry name" value="NUCLEAR PORE MEMBRANE GLYCOPROTEIN GP210-RELATED"/>
    <property type="match status" value="1"/>
</dbReference>
<gene>
    <name evidence="3" type="ORF">GJ688_12980</name>
</gene>
<feature type="chain" id="PRO_5026292864" description="BIG2 domain-containing protein" evidence="1">
    <location>
        <begin position="28"/>
        <end position="326"/>
    </location>
</feature>
<feature type="domain" description="BIG2" evidence="2">
    <location>
        <begin position="51"/>
        <end position="128"/>
    </location>
</feature>
<feature type="domain" description="BIG2" evidence="2">
    <location>
        <begin position="229"/>
        <end position="315"/>
    </location>
</feature>
<name>A0A6I3SNR2_HELMO</name>
<sequence>MVNVPKKLLALIMSTSMFCSVTSIALANTPDNQPARSVVQPLSAVACCVEVTTKDDVDPIVPIGSTLQLVATVTDANGDEIKKPRLSWKSKNSKVATVAKNGLVKAISAGETTITVTCGKVSSEIVVQVKDPYAIDSLEIQEPEDGTELNVNQTITLSVLAYDEDGNEVDLSKSKKKVAWTSSDANVAAVDARGNVKAKRAGDVTITAKIDDVSNTLDLTVVDPNSSSTVEELEIEEPEDGTELEPKQTVYLHVIAYDENGDEIDLSGTNQKVTWSTSNPSVATVDSNGKVTTKSVGDVTITAKIGNVTATLDLIVSNDDDSGVYV</sequence>
<dbReference type="SUPFAM" id="SSF49373">
    <property type="entry name" value="Invasin/intimin cell-adhesion fragments"/>
    <property type="match status" value="3"/>
</dbReference>
<dbReference type="InterPro" id="IPR045197">
    <property type="entry name" value="NUP210-like"/>
</dbReference>
<dbReference type="Pfam" id="PF02368">
    <property type="entry name" value="Big_2"/>
    <property type="match status" value="3"/>
</dbReference>
<dbReference type="InterPro" id="IPR008964">
    <property type="entry name" value="Invasin/intimin_cell_adhesion"/>
</dbReference>